<evidence type="ECO:0000256" key="2">
    <source>
        <dbReference type="ARBA" id="ARBA00023163"/>
    </source>
</evidence>
<dbReference type="InterPro" id="IPR017930">
    <property type="entry name" value="Myb_dom"/>
</dbReference>
<proteinExistence type="predicted"/>
<dbReference type="PANTHER" id="PTHR12802:SF155">
    <property type="entry name" value="DEUBIQUITINASE MYSM1"/>
    <property type="match status" value="1"/>
</dbReference>
<evidence type="ECO:0000259" key="6">
    <source>
        <dbReference type="PROSITE" id="PS51294"/>
    </source>
</evidence>
<evidence type="ECO:0000256" key="3">
    <source>
        <dbReference type="ARBA" id="ARBA00023242"/>
    </source>
</evidence>
<keyword evidence="8" id="KW-1185">Reference proteome</keyword>
<feature type="compositionally biased region" description="Polar residues" evidence="4">
    <location>
        <begin position="114"/>
        <end position="128"/>
    </location>
</feature>
<dbReference type="SMART" id="SM00717">
    <property type="entry name" value="SANT"/>
    <property type="match status" value="1"/>
</dbReference>
<dbReference type="Proteomes" id="UP001632037">
    <property type="component" value="Unassembled WGS sequence"/>
</dbReference>
<evidence type="ECO:0008006" key="9">
    <source>
        <dbReference type="Google" id="ProtNLM"/>
    </source>
</evidence>
<dbReference type="InterPro" id="IPR006447">
    <property type="entry name" value="Myb_dom_plants"/>
</dbReference>
<protein>
    <recommendedName>
        <fullName evidence="9">Myb-like DNA-binding protein</fullName>
    </recommendedName>
</protein>
<feature type="region of interest" description="Disordered" evidence="4">
    <location>
        <begin position="91"/>
        <end position="128"/>
    </location>
</feature>
<sequence length="182" mass="20479">MAITARVKRQYFQQDQGLIRLAPDQDHTLPTKRAGSPWIPQEHDLFLEALERYPSGPWKAIAAHIGTRTTRQTMTHAQKYREKISRWRKANTVSSSKTGLNSAQPTGKPRESAATVSTVKQEQSNEQEGMNAHCHLVEINLDDSIIAPLETLEPTVFGLDCPKSTESDAGWQVDCPFQQWIV</sequence>
<feature type="compositionally biased region" description="Polar residues" evidence="4">
    <location>
        <begin position="91"/>
        <end position="105"/>
    </location>
</feature>
<dbReference type="Pfam" id="PF00249">
    <property type="entry name" value="Myb_DNA-binding"/>
    <property type="match status" value="1"/>
</dbReference>
<dbReference type="PROSITE" id="PS50090">
    <property type="entry name" value="MYB_LIKE"/>
    <property type="match status" value="1"/>
</dbReference>
<dbReference type="InterPro" id="IPR001005">
    <property type="entry name" value="SANT/Myb"/>
</dbReference>
<feature type="domain" description="Myb-like" evidence="5">
    <location>
        <begin position="30"/>
        <end position="81"/>
    </location>
</feature>
<evidence type="ECO:0000313" key="8">
    <source>
        <dbReference type="Proteomes" id="UP001632037"/>
    </source>
</evidence>
<keyword evidence="2" id="KW-0804">Transcription</keyword>
<dbReference type="Gene3D" id="1.10.10.60">
    <property type="entry name" value="Homeodomain-like"/>
    <property type="match status" value="1"/>
</dbReference>
<dbReference type="PANTHER" id="PTHR12802">
    <property type="entry name" value="SWI/SNF COMPLEX-RELATED"/>
    <property type="match status" value="1"/>
</dbReference>
<gene>
    <name evidence="7" type="ORF">V7S43_007227</name>
</gene>
<dbReference type="EMBL" id="JBIMZQ010000013">
    <property type="protein sequence ID" value="KAL3667674.1"/>
    <property type="molecule type" value="Genomic_DNA"/>
</dbReference>
<evidence type="ECO:0000313" key="7">
    <source>
        <dbReference type="EMBL" id="KAL3667674.1"/>
    </source>
</evidence>
<keyword evidence="3" id="KW-0539">Nucleus</keyword>
<dbReference type="AlphaFoldDB" id="A0ABD3FPX6"/>
<dbReference type="NCBIfam" id="TIGR01557">
    <property type="entry name" value="myb_SHAQKYF"/>
    <property type="match status" value="1"/>
</dbReference>
<name>A0ABD3FPX6_9STRA</name>
<evidence type="ECO:0000256" key="4">
    <source>
        <dbReference type="SAM" id="MobiDB-lite"/>
    </source>
</evidence>
<dbReference type="CDD" id="cd00167">
    <property type="entry name" value="SANT"/>
    <property type="match status" value="1"/>
</dbReference>
<feature type="domain" description="HTH myb-type" evidence="6">
    <location>
        <begin position="37"/>
        <end position="85"/>
    </location>
</feature>
<comment type="caution">
    <text evidence="7">The sequence shown here is derived from an EMBL/GenBank/DDBJ whole genome shotgun (WGS) entry which is preliminary data.</text>
</comment>
<accession>A0ABD3FPX6</accession>
<dbReference type="PROSITE" id="PS51294">
    <property type="entry name" value="HTH_MYB"/>
    <property type="match status" value="1"/>
</dbReference>
<reference evidence="7 8" key="1">
    <citation type="submission" date="2024-09" db="EMBL/GenBank/DDBJ databases">
        <title>Genome sequencing and assembly of Phytophthora oleae, isolate VK10A, causative agent of rot of olive drupes.</title>
        <authorList>
            <person name="Conti Taguali S."/>
            <person name="Riolo M."/>
            <person name="La Spada F."/>
            <person name="Cacciola S.O."/>
            <person name="Dionisio G."/>
        </authorList>
    </citation>
    <scope>NUCLEOTIDE SEQUENCE [LARGE SCALE GENOMIC DNA]</scope>
    <source>
        <strain evidence="7 8">VK10A</strain>
    </source>
</reference>
<evidence type="ECO:0000259" key="5">
    <source>
        <dbReference type="PROSITE" id="PS50090"/>
    </source>
</evidence>
<keyword evidence="1" id="KW-0805">Transcription regulation</keyword>
<organism evidence="7 8">
    <name type="scientific">Phytophthora oleae</name>
    <dbReference type="NCBI Taxonomy" id="2107226"/>
    <lineage>
        <taxon>Eukaryota</taxon>
        <taxon>Sar</taxon>
        <taxon>Stramenopiles</taxon>
        <taxon>Oomycota</taxon>
        <taxon>Peronosporomycetes</taxon>
        <taxon>Peronosporales</taxon>
        <taxon>Peronosporaceae</taxon>
        <taxon>Phytophthora</taxon>
    </lineage>
</organism>
<dbReference type="InterPro" id="IPR009057">
    <property type="entry name" value="Homeodomain-like_sf"/>
</dbReference>
<dbReference type="SUPFAM" id="SSF46689">
    <property type="entry name" value="Homeodomain-like"/>
    <property type="match status" value="1"/>
</dbReference>
<evidence type="ECO:0000256" key="1">
    <source>
        <dbReference type="ARBA" id="ARBA00023015"/>
    </source>
</evidence>